<dbReference type="Proteomes" id="UP000000644">
    <property type="component" value="Chromosome"/>
</dbReference>
<sequence>MQTDVYRLWSTRIVTFAISALAAASVAYWSLKGWRPETPSAAPVVAQASPVTPQAIARALGGGLAPVTPVSGAAPAISRYALVGVVAGRLRAGAALISVDGQEAKAIRVGTLVDDGMKLESVSGRRAILASATGASVKLTLELPQLDQ</sequence>
<organism evidence="2 3">
    <name type="scientific">Polaromonas naphthalenivorans (strain CJ2)</name>
    <dbReference type="NCBI Taxonomy" id="365044"/>
    <lineage>
        <taxon>Bacteria</taxon>
        <taxon>Pseudomonadati</taxon>
        <taxon>Pseudomonadota</taxon>
        <taxon>Betaproteobacteria</taxon>
        <taxon>Burkholderiales</taxon>
        <taxon>Comamonadaceae</taxon>
        <taxon>Polaromonas</taxon>
    </lineage>
</organism>
<dbReference type="EMBL" id="CP000529">
    <property type="protein sequence ID" value="ABM36084.1"/>
    <property type="molecule type" value="Genomic_DNA"/>
</dbReference>
<proteinExistence type="predicted"/>
<protein>
    <recommendedName>
        <fullName evidence="4">General secretion pathway protein C</fullName>
    </recommendedName>
</protein>
<dbReference type="HOGENOM" id="CLU_113338_0_0_4"/>
<keyword evidence="1" id="KW-0812">Transmembrane</keyword>
<keyword evidence="1" id="KW-1133">Transmembrane helix</keyword>
<evidence type="ECO:0000313" key="3">
    <source>
        <dbReference type="Proteomes" id="UP000000644"/>
    </source>
</evidence>
<evidence type="ECO:0000313" key="2">
    <source>
        <dbReference type="EMBL" id="ABM36084.1"/>
    </source>
</evidence>
<dbReference type="KEGG" id="pna:Pnap_0765"/>
<gene>
    <name evidence="2" type="ordered locus">Pnap_0765</name>
</gene>
<name>A1VKA6_POLNA</name>
<accession>A1VKA6</accession>
<feature type="transmembrane region" description="Helical" evidence="1">
    <location>
        <begin position="12"/>
        <end position="31"/>
    </location>
</feature>
<dbReference type="OrthoDB" id="9154044at2"/>
<dbReference type="AlphaFoldDB" id="A1VKA6"/>
<evidence type="ECO:0000256" key="1">
    <source>
        <dbReference type="SAM" id="Phobius"/>
    </source>
</evidence>
<keyword evidence="3" id="KW-1185">Reference proteome</keyword>
<reference evidence="3" key="1">
    <citation type="journal article" date="2009" name="Environ. Microbiol.">
        <title>The genome of Polaromonas naphthalenivorans strain CJ2, isolated from coal tar-contaminated sediment, reveals physiological and metabolic versatility and evolution through extensive horizontal gene transfer.</title>
        <authorList>
            <person name="Yagi J.M."/>
            <person name="Sims D."/>
            <person name="Brettin T."/>
            <person name="Bruce D."/>
            <person name="Madsen E.L."/>
        </authorList>
    </citation>
    <scope>NUCLEOTIDE SEQUENCE [LARGE SCALE GENOMIC DNA]</scope>
    <source>
        <strain evidence="3">CJ2</strain>
    </source>
</reference>
<dbReference type="STRING" id="365044.Pnap_0765"/>
<keyword evidence="1" id="KW-0472">Membrane</keyword>
<evidence type="ECO:0008006" key="4">
    <source>
        <dbReference type="Google" id="ProtNLM"/>
    </source>
</evidence>